<sequence length="29" mass="3230">MIGCQSSSAGTQRTIDRPEKEHKAEQLEV</sequence>
<proteinExistence type="predicted"/>
<gene>
    <name evidence="2" type="ORF">An11g03320</name>
</gene>
<name>A0AAJ8BZX6_ASPNG</name>
<protein>
    <submittedName>
        <fullName evidence="2">Uncharacterized protein</fullName>
    </submittedName>
</protein>
<dbReference type="RefSeq" id="XP_059605461.1">
    <property type="nucleotide sequence ID" value="XM_059750172.1"/>
</dbReference>
<dbReference type="AlphaFoldDB" id="A0AAJ8BZX6"/>
<dbReference type="GeneID" id="84592247"/>
<reference evidence="2" key="1">
    <citation type="submission" date="2025-02" db="EMBL/GenBank/DDBJ databases">
        <authorList>
            <consortium name="NCBI Genome Project"/>
        </authorList>
    </citation>
    <scope>NUCLEOTIDE SEQUENCE</scope>
</reference>
<feature type="compositionally biased region" description="Polar residues" evidence="1">
    <location>
        <begin position="1"/>
        <end position="13"/>
    </location>
</feature>
<dbReference type="VEuPathDB" id="FungiDB:An11g03320"/>
<feature type="region of interest" description="Disordered" evidence="1">
    <location>
        <begin position="1"/>
        <end position="29"/>
    </location>
</feature>
<reference evidence="2" key="2">
    <citation type="submission" date="2025-08" db="UniProtKB">
        <authorList>
            <consortium name="RefSeq"/>
        </authorList>
    </citation>
    <scope>IDENTIFICATION</scope>
</reference>
<evidence type="ECO:0000313" key="2">
    <source>
        <dbReference type="RefSeq" id="XP_059605461.1"/>
    </source>
</evidence>
<evidence type="ECO:0000256" key="1">
    <source>
        <dbReference type="SAM" id="MobiDB-lite"/>
    </source>
</evidence>
<feature type="compositionally biased region" description="Basic and acidic residues" evidence="1">
    <location>
        <begin position="14"/>
        <end position="29"/>
    </location>
</feature>
<accession>A0AAJ8BZX6</accession>
<dbReference type="KEGG" id="ang:An11g03320"/>
<organism evidence="2">
    <name type="scientific">Aspergillus niger</name>
    <dbReference type="NCBI Taxonomy" id="5061"/>
    <lineage>
        <taxon>Eukaryota</taxon>
        <taxon>Fungi</taxon>
        <taxon>Dikarya</taxon>
        <taxon>Ascomycota</taxon>
        <taxon>Pezizomycotina</taxon>
        <taxon>Eurotiomycetes</taxon>
        <taxon>Eurotiomycetidae</taxon>
        <taxon>Eurotiales</taxon>
        <taxon>Aspergillaceae</taxon>
        <taxon>Aspergillus</taxon>
        <taxon>Aspergillus subgen. Circumdati</taxon>
    </lineage>
</organism>